<dbReference type="InterPro" id="IPR039032">
    <property type="entry name" value="Rim-like"/>
</dbReference>
<dbReference type="GO" id="GO:0030154">
    <property type="term" value="P:cell differentiation"/>
    <property type="evidence" value="ECO:0007669"/>
    <property type="project" value="UniProtKB-KW"/>
</dbReference>
<evidence type="ECO:0000256" key="3">
    <source>
        <dbReference type="ARBA" id="ARBA00022737"/>
    </source>
</evidence>
<dbReference type="PROSITE" id="PS50004">
    <property type="entry name" value="C2"/>
    <property type="match status" value="2"/>
</dbReference>
<keyword evidence="7" id="KW-0770">Synapse</keyword>
<feature type="domain" description="RabBD" evidence="15">
    <location>
        <begin position="20"/>
        <end position="148"/>
    </location>
</feature>
<feature type="compositionally biased region" description="Polar residues" evidence="11">
    <location>
        <begin position="882"/>
        <end position="891"/>
    </location>
</feature>
<dbReference type="GO" id="GO:0042734">
    <property type="term" value="C:presynaptic membrane"/>
    <property type="evidence" value="ECO:0007669"/>
    <property type="project" value="TreeGrafter"/>
</dbReference>
<keyword evidence="10" id="KW-0175">Coiled coil</keyword>
<accession>A0A671UK82</accession>
<evidence type="ECO:0000256" key="1">
    <source>
        <dbReference type="ARBA" id="ARBA00022553"/>
    </source>
</evidence>
<dbReference type="Pfam" id="PF00595">
    <property type="entry name" value="PDZ"/>
    <property type="match status" value="1"/>
</dbReference>
<feature type="compositionally biased region" description="Polar residues" evidence="11">
    <location>
        <begin position="788"/>
        <end position="801"/>
    </location>
</feature>
<feature type="compositionally biased region" description="Gly residues" evidence="11">
    <location>
        <begin position="1"/>
        <end position="16"/>
    </location>
</feature>
<feature type="domain" description="C2" evidence="12">
    <location>
        <begin position="1097"/>
        <end position="1215"/>
    </location>
</feature>
<feature type="compositionally biased region" description="Low complexity" evidence="11">
    <location>
        <begin position="861"/>
        <end position="881"/>
    </location>
</feature>
<dbReference type="PROSITE" id="PS50106">
    <property type="entry name" value="PDZ"/>
    <property type="match status" value="1"/>
</dbReference>
<dbReference type="GO" id="GO:0006886">
    <property type="term" value="P:intracellular protein transport"/>
    <property type="evidence" value="ECO:0007669"/>
    <property type="project" value="InterPro"/>
</dbReference>
<dbReference type="PANTHER" id="PTHR12157">
    <property type="entry name" value="REGULATING SYNAPTIC MEMBRANE EXOCYTOSIS PROTEIN"/>
    <property type="match status" value="1"/>
</dbReference>
<name>A0A671UK82_SPAAU</name>
<evidence type="ECO:0000259" key="13">
    <source>
        <dbReference type="PROSITE" id="PS50106"/>
    </source>
</evidence>
<evidence type="ECO:0000256" key="8">
    <source>
        <dbReference type="ARBA" id="ARBA00034103"/>
    </source>
</evidence>
<dbReference type="SUPFAM" id="SSF49562">
    <property type="entry name" value="C2 domain (Calcium/lipid-binding domain, CaLB)"/>
    <property type="match status" value="2"/>
</dbReference>
<dbReference type="PANTHER" id="PTHR12157:SF15">
    <property type="entry name" value="REGULATING SYNAPTIC MEMBRANE EXOCYTOSIS PROTEIN 2"/>
    <property type="match status" value="1"/>
</dbReference>
<keyword evidence="2" id="KW-0479">Metal-binding</keyword>
<dbReference type="SMART" id="SM00228">
    <property type="entry name" value="PDZ"/>
    <property type="match status" value="1"/>
</dbReference>
<proteinExistence type="predicted"/>
<dbReference type="GO" id="GO:0050806">
    <property type="term" value="P:positive regulation of synaptic transmission"/>
    <property type="evidence" value="ECO:0007669"/>
    <property type="project" value="TreeGrafter"/>
</dbReference>
<feature type="compositionally biased region" description="Basic and acidic residues" evidence="11">
    <location>
        <begin position="824"/>
        <end position="844"/>
    </location>
</feature>
<dbReference type="CDD" id="cd04028">
    <property type="entry name" value="C2B_RIM1alpha"/>
    <property type="match status" value="1"/>
</dbReference>
<dbReference type="Ensembl" id="ENSSAUT00010015134.1">
    <property type="protein sequence ID" value="ENSSAUP00010014254.1"/>
    <property type="gene ID" value="ENSSAUG00010006627.1"/>
</dbReference>
<evidence type="ECO:0000256" key="11">
    <source>
        <dbReference type="SAM" id="MobiDB-lite"/>
    </source>
</evidence>
<reference evidence="16" key="2">
    <citation type="submission" date="2025-09" db="UniProtKB">
        <authorList>
            <consortium name="Ensembl"/>
        </authorList>
    </citation>
    <scope>IDENTIFICATION</scope>
</reference>
<evidence type="ECO:0000259" key="12">
    <source>
        <dbReference type="PROSITE" id="PS50004"/>
    </source>
</evidence>
<dbReference type="GO" id="GO:0008270">
    <property type="term" value="F:zinc ion binding"/>
    <property type="evidence" value="ECO:0007669"/>
    <property type="project" value="UniProtKB-KW"/>
</dbReference>
<evidence type="ECO:0000256" key="5">
    <source>
        <dbReference type="ARBA" id="ARBA00022782"/>
    </source>
</evidence>
<dbReference type="CDD" id="cd04031">
    <property type="entry name" value="C2A_RIM1alpha"/>
    <property type="match status" value="1"/>
</dbReference>
<feature type="compositionally biased region" description="Basic and acidic residues" evidence="11">
    <location>
        <begin position="240"/>
        <end position="275"/>
    </location>
</feature>
<keyword evidence="17" id="KW-1185">Reference proteome</keyword>
<dbReference type="SMART" id="SM00239">
    <property type="entry name" value="C2"/>
    <property type="match status" value="2"/>
</dbReference>
<dbReference type="GO" id="GO:0042391">
    <property type="term" value="P:regulation of membrane potential"/>
    <property type="evidence" value="ECO:0007669"/>
    <property type="project" value="TreeGrafter"/>
</dbReference>
<dbReference type="GO" id="GO:0031267">
    <property type="term" value="F:small GTPase binding"/>
    <property type="evidence" value="ECO:0007669"/>
    <property type="project" value="InterPro"/>
</dbReference>
<dbReference type="PROSITE" id="PS50178">
    <property type="entry name" value="ZF_FYVE"/>
    <property type="match status" value="1"/>
</dbReference>
<dbReference type="InterPro" id="IPR035892">
    <property type="entry name" value="C2_domain_sf"/>
</dbReference>
<dbReference type="Pfam" id="PF00168">
    <property type="entry name" value="C2"/>
    <property type="match status" value="2"/>
</dbReference>
<sequence>MPGPPAGTGTGAGAGTGAELPDLSHLTEEERSIILSVMERQKKEEEKEQSMLKKLHQQFELYKDQVKKLGEESQVAQSVRAESPTCGICRKTKFADGCGRACCYCQSRFCARCGGRVPLRANKVMWVCNVCRRKQEILTQSGEFYSVDHSSHGVPYPPMQGPSGVTGPLSNGATERFNVSDADRCGRCSGVLSDCFYHLVDRKLSPSGSYYDGGGIRMPRSPSDHGLDRRIHSPHNNHGNGEEELRGRRRPIKDVQDERDWRQRQEEEFQARYRSDPNLARYPVKPQPSEETMRMLAQVGRVRHQRRHSDVSLATAEPDHLTLRHTALHQNRVQGLAGSGGQRSLSVDRVASRLSPTSPRHSPLPQQHLDPSSAFKRKPAYESTPQRIRMGKMHVIGSFSSSEEELVTTPEYTSCDEPDRDMDSQWWDHGTWHSEAAPMSMQPVTWQPSKDGERLIGRILLNKRMKDGTVPADTGALLGLKVVGGKMTESGRLCAFITKVKRGSLADTVGHLRPGDQVLEWNGRVLQGATFNEVYNIILESKPEPQVELVVSRPIRWVRSSSSFDSQKVGPSISVTSPVSPSVLSGQVSVSLPSMHCTLKLWYDKVGHQLIVTVLGAKELPVRDDGRPRNPYVKIYFLPDRSDKSKRRTKTVKKSVEPRWTQTFMYSPVHRREFRERMLELTVWDQARVREEESQFLGEVLIELDSALLDDQPHWYKLQLHDVSSVPLPNASPYLQRRGLQPEDTLSSRRLHRSQRISDSEFSDYDCEDGIGVISDYRQNGRDFHSSTLSVPEQVMSSNHCSRSDLVRMRSRSPSQPPPQRYSRQMDRQDYYSRSRSADQRAMIDRPVYTRSHSTDRADSSHLSSRRSAPPSPAPTRTNARGGSTQTSPSGTPVCGRRGRQLPIIPPKGAVDRSESTSSPVQLSCLQMRDSLSFKSSDSDVSDVSAMSTDVRSISVPLFSCRAAPATGAPITKSSSVGGEICSLGRNDDDDDDKKRRSSFGAKMMGMVGLGKKSQSASQLNPEGQLPVQRSVETGLAVEFKSRFTRQLSRDPDAEDPKPGALIFPGVKLASDKQFTGFLEGLGPAQLAGRQTLATPPMGDIQIGMVYRKERLDVEVIRARGLVGKQGNKNTPAPYVKVYLMDNGKCVLKRRTRLARKTLDPLYQQQLQFEENPEGKVLQIIVWGDYGRMDHKSFMGAAQILLDDLDLSNMVIGWFKLFPATSLVDPALAPLTNKETEGSKS</sequence>
<evidence type="ECO:0008006" key="18">
    <source>
        <dbReference type="Google" id="ProtNLM"/>
    </source>
</evidence>
<dbReference type="FunFam" id="2.60.40.150:FF:000003">
    <property type="entry name" value="Regulating synaptic membrane exocytosis protein 2"/>
    <property type="match status" value="1"/>
</dbReference>
<dbReference type="GO" id="GO:0048788">
    <property type="term" value="C:cytoskeleton of presynaptic active zone"/>
    <property type="evidence" value="ECO:0007669"/>
    <property type="project" value="TreeGrafter"/>
</dbReference>
<evidence type="ECO:0000256" key="2">
    <source>
        <dbReference type="ARBA" id="ARBA00022723"/>
    </source>
</evidence>
<feature type="region of interest" description="Disordered" evidence="11">
    <location>
        <begin position="788"/>
        <end position="921"/>
    </location>
</feature>
<dbReference type="AlphaFoldDB" id="A0A671UK82"/>
<feature type="domain" description="C2" evidence="12">
    <location>
        <begin position="593"/>
        <end position="716"/>
    </location>
</feature>
<dbReference type="FunFam" id="3.30.40.10:FF:000044">
    <property type="entry name" value="Regulating synaptic membrane exocytosis protein 2"/>
    <property type="match status" value="1"/>
</dbReference>
<dbReference type="GO" id="GO:2000300">
    <property type="term" value="P:regulation of synaptic vesicle exocytosis"/>
    <property type="evidence" value="ECO:0007669"/>
    <property type="project" value="TreeGrafter"/>
</dbReference>
<evidence type="ECO:0000256" key="9">
    <source>
        <dbReference type="PROSITE-ProRule" id="PRU00091"/>
    </source>
</evidence>
<dbReference type="Gene3D" id="2.60.40.150">
    <property type="entry name" value="C2 domain"/>
    <property type="match status" value="2"/>
</dbReference>
<feature type="region of interest" description="Disordered" evidence="11">
    <location>
        <begin position="1"/>
        <end position="26"/>
    </location>
</feature>
<evidence type="ECO:0000259" key="14">
    <source>
        <dbReference type="PROSITE" id="PS50178"/>
    </source>
</evidence>
<feature type="region of interest" description="Disordered" evidence="11">
    <location>
        <begin position="208"/>
        <end position="285"/>
    </location>
</feature>
<evidence type="ECO:0000313" key="17">
    <source>
        <dbReference type="Proteomes" id="UP000472265"/>
    </source>
</evidence>
<feature type="region of interest" description="Disordered" evidence="11">
    <location>
        <begin position="732"/>
        <end position="753"/>
    </location>
</feature>
<keyword evidence="1" id="KW-0597">Phosphoprotein</keyword>
<evidence type="ECO:0000313" key="16">
    <source>
        <dbReference type="Ensembl" id="ENSSAUP00010014254.1"/>
    </source>
</evidence>
<dbReference type="InterPro" id="IPR010911">
    <property type="entry name" value="Rab_BD"/>
</dbReference>
<dbReference type="InterPro" id="IPR000008">
    <property type="entry name" value="C2_dom"/>
</dbReference>
<reference evidence="16" key="1">
    <citation type="submission" date="2025-08" db="UniProtKB">
        <authorList>
            <consortium name="Ensembl"/>
        </authorList>
    </citation>
    <scope>IDENTIFICATION</scope>
</reference>
<comment type="subcellular location">
    <subcellularLocation>
        <location evidence="8">Synapse</location>
    </subcellularLocation>
</comment>
<keyword evidence="5" id="KW-0221">Differentiation</keyword>
<keyword evidence="3" id="KW-0677">Repeat</keyword>
<dbReference type="SUPFAM" id="SSF50156">
    <property type="entry name" value="PDZ domain-like"/>
    <property type="match status" value="1"/>
</dbReference>
<evidence type="ECO:0000256" key="4">
    <source>
        <dbReference type="ARBA" id="ARBA00022771"/>
    </source>
</evidence>
<dbReference type="InterPro" id="IPR011011">
    <property type="entry name" value="Znf_FYVE_PHD"/>
</dbReference>
<evidence type="ECO:0000259" key="15">
    <source>
        <dbReference type="PROSITE" id="PS50916"/>
    </source>
</evidence>
<dbReference type="GO" id="GO:0044325">
    <property type="term" value="F:transmembrane transporter binding"/>
    <property type="evidence" value="ECO:0007669"/>
    <property type="project" value="TreeGrafter"/>
</dbReference>
<protein>
    <recommendedName>
        <fullName evidence="18">Regulating synaptic membrane exocytosis 2</fullName>
    </recommendedName>
</protein>
<dbReference type="InterPro" id="IPR054386">
    <property type="entry name" value="RIM_Znf"/>
</dbReference>
<dbReference type="SUPFAM" id="SSF57903">
    <property type="entry name" value="FYVE/PHD zinc finger"/>
    <property type="match status" value="1"/>
</dbReference>
<dbReference type="InterPro" id="IPR013083">
    <property type="entry name" value="Znf_RING/FYVE/PHD"/>
</dbReference>
<dbReference type="GO" id="GO:0048167">
    <property type="term" value="P:regulation of synaptic plasticity"/>
    <property type="evidence" value="ECO:0007669"/>
    <property type="project" value="TreeGrafter"/>
</dbReference>
<dbReference type="Pfam" id="PF22601">
    <property type="entry name" value="RIM2a_ZnF"/>
    <property type="match status" value="1"/>
</dbReference>
<dbReference type="InterPro" id="IPR017455">
    <property type="entry name" value="Znf_FYVE-rel"/>
</dbReference>
<dbReference type="InterPro" id="IPR001478">
    <property type="entry name" value="PDZ"/>
</dbReference>
<dbReference type="FunFam" id="2.30.42.10:FF:000003">
    <property type="entry name" value="Regulating synaptic membrane exocytosis protein 1, putative"/>
    <property type="match status" value="1"/>
</dbReference>
<keyword evidence="4 9" id="KW-0863">Zinc-finger</keyword>
<keyword evidence="6" id="KW-0862">Zinc</keyword>
<gene>
    <name evidence="16" type="primary">LOC115577625</name>
</gene>
<evidence type="ECO:0000256" key="10">
    <source>
        <dbReference type="SAM" id="Coils"/>
    </source>
</evidence>
<dbReference type="GeneTree" id="ENSGT00940000167426"/>
<feature type="region of interest" description="Disordered" evidence="11">
    <location>
        <begin position="969"/>
        <end position="1028"/>
    </location>
</feature>
<dbReference type="CDD" id="cd06714">
    <property type="entry name" value="PDZ_RIM-like"/>
    <property type="match status" value="1"/>
</dbReference>
<feature type="compositionally biased region" description="Polar residues" evidence="11">
    <location>
        <begin position="1013"/>
        <end position="1022"/>
    </location>
</feature>
<feature type="domain" description="FYVE-type" evidence="14">
    <location>
        <begin position="80"/>
        <end position="136"/>
    </location>
</feature>
<dbReference type="Proteomes" id="UP000472265">
    <property type="component" value="Unassembled WGS sequence"/>
</dbReference>
<evidence type="ECO:0000256" key="7">
    <source>
        <dbReference type="ARBA" id="ARBA00023018"/>
    </source>
</evidence>
<feature type="coiled-coil region" evidence="10">
    <location>
        <begin position="35"/>
        <end position="72"/>
    </location>
</feature>
<evidence type="ECO:0000256" key="6">
    <source>
        <dbReference type="ARBA" id="ARBA00022833"/>
    </source>
</evidence>
<dbReference type="Gene3D" id="2.30.42.10">
    <property type="match status" value="1"/>
</dbReference>
<dbReference type="PROSITE" id="PS50916">
    <property type="entry name" value="RABBD"/>
    <property type="match status" value="1"/>
</dbReference>
<organism evidence="16 17">
    <name type="scientific">Sparus aurata</name>
    <name type="common">Gilthead sea bream</name>
    <dbReference type="NCBI Taxonomy" id="8175"/>
    <lineage>
        <taxon>Eukaryota</taxon>
        <taxon>Metazoa</taxon>
        <taxon>Chordata</taxon>
        <taxon>Craniata</taxon>
        <taxon>Vertebrata</taxon>
        <taxon>Euteleostomi</taxon>
        <taxon>Actinopterygii</taxon>
        <taxon>Neopterygii</taxon>
        <taxon>Teleostei</taxon>
        <taxon>Neoteleostei</taxon>
        <taxon>Acanthomorphata</taxon>
        <taxon>Eupercaria</taxon>
        <taxon>Spariformes</taxon>
        <taxon>Sparidae</taxon>
        <taxon>Sparus</taxon>
    </lineage>
</organism>
<feature type="compositionally biased region" description="Basic and acidic residues" evidence="11">
    <location>
        <begin position="222"/>
        <end position="231"/>
    </location>
</feature>
<feature type="domain" description="PDZ" evidence="13">
    <location>
        <begin position="458"/>
        <end position="553"/>
    </location>
</feature>
<feature type="region of interest" description="Disordered" evidence="11">
    <location>
        <begin position="336"/>
        <end position="382"/>
    </location>
</feature>
<dbReference type="GO" id="GO:0048791">
    <property type="term" value="P:calcium ion-regulated exocytosis of neurotransmitter"/>
    <property type="evidence" value="ECO:0007669"/>
    <property type="project" value="TreeGrafter"/>
</dbReference>
<dbReference type="FunFam" id="2.60.40.150:FF:000001">
    <property type="entry name" value="Regulating synaptic membrane exocytosis 3, isoform CRA_a"/>
    <property type="match status" value="1"/>
</dbReference>
<dbReference type="InterPro" id="IPR036034">
    <property type="entry name" value="PDZ_sf"/>
</dbReference>
<dbReference type="Gene3D" id="3.30.40.10">
    <property type="entry name" value="Zinc/RING finger domain, C3HC4 (zinc finger)"/>
    <property type="match status" value="1"/>
</dbReference>